<proteinExistence type="inferred from homology"/>
<comment type="catalytic activity">
    <reaction evidence="5">
        <text>O-phospho-L-threonyl-[protein] + H2O = L-threonyl-[protein] + phosphate</text>
        <dbReference type="Rhea" id="RHEA:47004"/>
        <dbReference type="Rhea" id="RHEA-COMP:11060"/>
        <dbReference type="Rhea" id="RHEA-COMP:11605"/>
        <dbReference type="ChEBI" id="CHEBI:15377"/>
        <dbReference type="ChEBI" id="CHEBI:30013"/>
        <dbReference type="ChEBI" id="CHEBI:43474"/>
        <dbReference type="ChEBI" id="CHEBI:61977"/>
        <dbReference type="EC" id="3.1.3.16"/>
    </reaction>
</comment>
<organism evidence="7 8">
    <name type="scientific">Acipenser ruthenus</name>
    <name type="common">Sterlet sturgeon</name>
    <dbReference type="NCBI Taxonomy" id="7906"/>
    <lineage>
        <taxon>Eukaryota</taxon>
        <taxon>Metazoa</taxon>
        <taxon>Chordata</taxon>
        <taxon>Craniata</taxon>
        <taxon>Vertebrata</taxon>
        <taxon>Euteleostomi</taxon>
        <taxon>Actinopterygii</taxon>
        <taxon>Chondrostei</taxon>
        <taxon>Acipenseriformes</taxon>
        <taxon>Acipenseridae</taxon>
        <taxon>Acipenser</taxon>
    </lineage>
</organism>
<evidence type="ECO:0000313" key="8">
    <source>
        <dbReference type="Proteomes" id="UP000289886"/>
    </source>
</evidence>
<evidence type="ECO:0000256" key="3">
    <source>
        <dbReference type="ARBA" id="ARBA00022912"/>
    </source>
</evidence>
<keyword evidence="2" id="KW-0378">Hydrolase</keyword>
<comment type="caution">
    <text evidence="7">The sequence shown here is derived from an EMBL/GenBank/DDBJ whole genome shotgun (WGS) entry which is preliminary data.</text>
</comment>
<dbReference type="PANTHER" id="PTHR45948">
    <property type="entry name" value="DUAL SPECIFICITY PROTEIN PHOSPHATASE DDB_G0269404-RELATED"/>
    <property type="match status" value="1"/>
</dbReference>
<evidence type="ECO:0000256" key="1">
    <source>
        <dbReference type="ARBA" id="ARBA00008601"/>
    </source>
</evidence>
<evidence type="ECO:0000313" key="7">
    <source>
        <dbReference type="EMBL" id="RXM31163.1"/>
    </source>
</evidence>
<comment type="similarity">
    <text evidence="1">Belongs to the protein-tyrosine phosphatase family. Non-receptor class dual specificity subfamily.</text>
</comment>
<evidence type="ECO:0000256" key="6">
    <source>
        <dbReference type="ARBA" id="ARBA00051722"/>
    </source>
</evidence>
<dbReference type="GO" id="GO:0005829">
    <property type="term" value="C:cytosol"/>
    <property type="evidence" value="ECO:0007669"/>
    <property type="project" value="TreeGrafter"/>
</dbReference>
<comment type="catalytic activity">
    <reaction evidence="6">
        <text>O-phospho-L-tyrosyl-[protein] + H2O = L-tyrosyl-[protein] + phosphate</text>
        <dbReference type="Rhea" id="RHEA:10684"/>
        <dbReference type="Rhea" id="RHEA-COMP:10136"/>
        <dbReference type="Rhea" id="RHEA-COMP:20101"/>
        <dbReference type="ChEBI" id="CHEBI:15377"/>
        <dbReference type="ChEBI" id="CHEBI:43474"/>
        <dbReference type="ChEBI" id="CHEBI:46858"/>
        <dbReference type="ChEBI" id="CHEBI:61978"/>
        <dbReference type="EC" id="3.1.3.48"/>
    </reaction>
</comment>
<evidence type="ECO:0000256" key="2">
    <source>
        <dbReference type="ARBA" id="ARBA00022801"/>
    </source>
</evidence>
<name>A0A444U7I0_ACIRT</name>
<dbReference type="AlphaFoldDB" id="A0A444U7I0"/>
<dbReference type="GO" id="GO:0004722">
    <property type="term" value="F:protein serine/threonine phosphatase activity"/>
    <property type="evidence" value="ECO:0007669"/>
    <property type="project" value="UniProtKB-EC"/>
</dbReference>
<keyword evidence="3" id="KW-0904">Protein phosphatase</keyword>
<evidence type="ECO:0000256" key="5">
    <source>
        <dbReference type="ARBA" id="ARBA00048336"/>
    </source>
</evidence>
<gene>
    <name evidence="7" type="ORF">EOD39_0312</name>
</gene>
<dbReference type="EMBL" id="SCEB01215122">
    <property type="protein sequence ID" value="RXM31163.1"/>
    <property type="molecule type" value="Genomic_DNA"/>
</dbReference>
<accession>A0A444U7I0</accession>
<dbReference type="PANTHER" id="PTHR45948:SF1">
    <property type="entry name" value="TYROSINE-PROTEIN PHOSPHATASE DOMAIN-CONTAINING PROTEIN"/>
    <property type="match status" value="1"/>
</dbReference>
<keyword evidence="8" id="KW-1185">Reference proteome</keyword>
<dbReference type="GO" id="GO:0004725">
    <property type="term" value="F:protein tyrosine phosphatase activity"/>
    <property type="evidence" value="ECO:0007669"/>
    <property type="project" value="UniProtKB-EC"/>
</dbReference>
<reference evidence="7 8" key="1">
    <citation type="submission" date="2019-01" db="EMBL/GenBank/DDBJ databases">
        <title>Draft Genome and Complete Hox-Cluster Characterization of the Sterlet Sturgeon (Acipenser ruthenus).</title>
        <authorList>
            <person name="Wei Q."/>
        </authorList>
    </citation>
    <scope>NUCLEOTIDE SEQUENCE [LARGE SCALE GENOMIC DNA]</scope>
    <source>
        <strain evidence="7">WHYD16114868_AA</strain>
        <tissue evidence="7">Blood</tissue>
    </source>
</reference>
<sequence length="122" mass="14232">MPGWSFPQFHSGCGLPHDSDILQLGRVPSAVKAVRAFMGSNFGFQQQLQEFQMTLLSEFRRWLRMKYSNNPFNDQEAVCKMLRQYEEQEQQQSWTNHTTTIYPLPYNTYGSANSSWVSRSEP</sequence>
<protein>
    <submittedName>
        <fullName evidence="7">Dual specificity protein phosphatase 22-A</fullName>
    </submittedName>
</protein>
<comment type="catalytic activity">
    <reaction evidence="4">
        <text>O-phospho-L-seryl-[protein] + H2O = L-seryl-[protein] + phosphate</text>
        <dbReference type="Rhea" id="RHEA:20629"/>
        <dbReference type="Rhea" id="RHEA-COMP:9863"/>
        <dbReference type="Rhea" id="RHEA-COMP:11604"/>
        <dbReference type="ChEBI" id="CHEBI:15377"/>
        <dbReference type="ChEBI" id="CHEBI:29999"/>
        <dbReference type="ChEBI" id="CHEBI:43474"/>
        <dbReference type="ChEBI" id="CHEBI:83421"/>
        <dbReference type="EC" id="3.1.3.16"/>
    </reaction>
</comment>
<dbReference type="Proteomes" id="UP000289886">
    <property type="component" value="Unassembled WGS sequence"/>
</dbReference>
<evidence type="ECO:0000256" key="4">
    <source>
        <dbReference type="ARBA" id="ARBA00047761"/>
    </source>
</evidence>
<dbReference type="GO" id="GO:0007165">
    <property type="term" value="P:signal transduction"/>
    <property type="evidence" value="ECO:0007669"/>
    <property type="project" value="TreeGrafter"/>
</dbReference>